<feature type="non-terminal residue" evidence="1">
    <location>
        <position position="25"/>
    </location>
</feature>
<dbReference type="EMBL" id="LAZR01005596">
    <property type="protein sequence ID" value="KKM98617.1"/>
    <property type="molecule type" value="Genomic_DNA"/>
</dbReference>
<dbReference type="AlphaFoldDB" id="A0A0F9PZJ1"/>
<proteinExistence type="predicted"/>
<protein>
    <submittedName>
        <fullName evidence="1">Uncharacterized protein</fullName>
    </submittedName>
</protein>
<reference evidence="1" key="1">
    <citation type="journal article" date="2015" name="Nature">
        <title>Complex archaea that bridge the gap between prokaryotes and eukaryotes.</title>
        <authorList>
            <person name="Spang A."/>
            <person name="Saw J.H."/>
            <person name="Jorgensen S.L."/>
            <person name="Zaremba-Niedzwiedzka K."/>
            <person name="Martijn J."/>
            <person name="Lind A.E."/>
            <person name="van Eijk R."/>
            <person name="Schleper C."/>
            <person name="Guy L."/>
            <person name="Ettema T.J."/>
        </authorList>
    </citation>
    <scope>NUCLEOTIDE SEQUENCE</scope>
</reference>
<accession>A0A0F9PZJ1</accession>
<sequence>MNIDECLRQVTMACSQFGDDEDWCD</sequence>
<evidence type="ECO:0000313" key="1">
    <source>
        <dbReference type="EMBL" id="KKM98617.1"/>
    </source>
</evidence>
<organism evidence="1">
    <name type="scientific">marine sediment metagenome</name>
    <dbReference type="NCBI Taxonomy" id="412755"/>
    <lineage>
        <taxon>unclassified sequences</taxon>
        <taxon>metagenomes</taxon>
        <taxon>ecological metagenomes</taxon>
    </lineage>
</organism>
<gene>
    <name evidence="1" type="ORF">LCGC14_1156000</name>
</gene>
<name>A0A0F9PZJ1_9ZZZZ</name>
<comment type="caution">
    <text evidence="1">The sequence shown here is derived from an EMBL/GenBank/DDBJ whole genome shotgun (WGS) entry which is preliminary data.</text>
</comment>